<dbReference type="EMBL" id="QQAV01000014">
    <property type="protein sequence ID" value="RDI18569.1"/>
    <property type="molecule type" value="Genomic_DNA"/>
</dbReference>
<proteinExistence type="predicted"/>
<dbReference type="PANTHER" id="PTHR35175:SF2">
    <property type="entry name" value="DUF1289 DOMAIN-CONTAINING PROTEIN"/>
    <property type="match status" value="1"/>
</dbReference>
<organism evidence="1 2">
    <name type="scientific">Pseudacidovorax intermedius</name>
    <dbReference type="NCBI Taxonomy" id="433924"/>
    <lineage>
        <taxon>Bacteria</taxon>
        <taxon>Pseudomonadati</taxon>
        <taxon>Pseudomonadota</taxon>
        <taxon>Betaproteobacteria</taxon>
        <taxon>Burkholderiales</taxon>
        <taxon>Comamonadaceae</taxon>
        <taxon>Pseudacidovorax</taxon>
    </lineage>
</organism>
<keyword evidence="2" id="KW-1185">Reference proteome</keyword>
<reference evidence="1 2" key="1">
    <citation type="submission" date="2018-07" db="EMBL/GenBank/DDBJ databases">
        <title>Genomic Encyclopedia of Type Strains, Phase IV (KMG-IV): sequencing the most valuable type-strain genomes for metagenomic binning, comparative biology and taxonomic classification.</title>
        <authorList>
            <person name="Goeker M."/>
        </authorList>
    </citation>
    <scope>NUCLEOTIDE SEQUENCE [LARGE SCALE GENOMIC DNA]</scope>
    <source>
        <strain evidence="1 2">DSM 21352</strain>
    </source>
</reference>
<dbReference type="PANTHER" id="PTHR35175">
    <property type="entry name" value="DUF1289 DOMAIN-CONTAINING PROTEIN"/>
    <property type="match status" value="1"/>
</dbReference>
<gene>
    <name evidence="1" type="ORF">DFR41_11416</name>
</gene>
<name>A0A370F8Q0_9BURK</name>
<comment type="caution">
    <text evidence="1">The sequence shown here is derived from an EMBL/GenBank/DDBJ whole genome shotgun (WGS) entry which is preliminary data.</text>
</comment>
<dbReference type="InterPro" id="IPR010710">
    <property type="entry name" value="DUF1289"/>
</dbReference>
<evidence type="ECO:0000313" key="1">
    <source>
        <dbReference type="EMBL" id="RDI18569.1"/>
    </source>
</evidence>
<dbReference type="STRING" id="433924.NS331_22055"/>
<sequence length="89" mass="9530">MSAPDVDTARSPLAARAALMREAVRQGLEPVPSPCVNVCRMSAATGLCEGCFRTIEEIRHWSRTPDAGRLAVWDQVLARSAMAPAPQPG</sequence>
<dbReference type="AlphaFoldDB" id="A0A370F8Q0"/>
<evidence type="ECO:0008006" key="3">
    <source>
        <dbReference type="Google" id="ProtNLM"/>
    </source>
</evidence>
<protein>
    <recommendedName>
        <fullName evidence="3">Fe-S protein</fullName>
    </recommendedName>
</protein>
<accession>A0A370F8Q0</accession>
<evidence type="ECO:0000313" key="2">
    <source>
        <dbReference type="Proteomes" id="UP000255265"/>
    </source>
</evidence>
<dbReference type="Pfam" id="PF06945">
    <property type="entry name" value="DUF1289"/>
    <property type="match status" value="1"/>
</dbReference>
<dbReference type="Proteomes" id="UP000255265">
    <property type="component" value="Unassembled WGS sequence"/>
</dbReference>